<evidence type="ECO:0000313" key="3">
    <source>
        <dbReference type="Proteomes" id="UP000823921"/>
    </source>
</evidence>
<proteinExistence type="predicted"/>
<gene>
    <name evidence="2" type="ORF">H9712_02690</name>
</gene>
<dbReference type="EMBL" id="DWXO01000025">
    <property type="protein sequence ID" value="HJB79871.1"/>
    <property type="molecule type" value="Genomic_DNA"/>
</dbReference>
<dbReference type="AlphaFoldDB" id="A0A9D2MK53"/>
<evidence type="ECO:0000256" key="1">
    <source>
        <dbReference type="SAM" id="MobiDB-lite"/>
    </source>
</evidence>
<feature type="region of interest" description="Disordered" evidence="1">
    <location>
        <begin position="89"/>
        <end position="115"/>
    </location>
</feature>
<organism evidence="2 3">
    <name type="scientific">Candidatus Flavonifractor intestinigallinarum</name>
    <dbReference type="NCBI Taxonomy" id="2838586"/>
    <lineage>
        <taxon>Bacteria</taxon>
        <taxon>Bacillati</taxon>
        <taxon>Bacillota</taxon>
        <taxon>Clostridia</taxon>
        <taxon>Eubacteriales</taxon>
        <taxon>Oscillospiraceae</taxon>
        <taxon>Flavonifractor</taxon>
    </lineage>
</organism>
<comment type="caution">
    <text evidence="2">The sequence shown here is derived from an EMBL/GenBank/DDBJ whole genome shotgun (WGS) entry which is preliminary data.</text>
</comment>
<protein>
    <submittedName>
        <fullName evidence="2">Uncharacterized protein</fullName>
    </submittedName>
</protein>
<reference evidence="2" key="2">
    <citation type="submission" date="2021-04" db="EMBL/GenBank/DDBJ databases">
        <authorList>
            <person name="Gilroy R."/>
        </authorList>
    </citation>
    <scope>NUCLEOTIDE SEQUENCE</scope>
    <source>
        <strain evidence="2">CHK192-8294</strain>
    </source>
</reference>
<reference evidence="2" key="1">
    <citation type="journal article" date="2021" name="PeerJ">
        <title>Extensive microbial diversity within the chicken gut microbiome revealed by metagenomics and culture.</title>
        <authorList>
            <person name="Gilroy R."/>
            <person name="Ravi A."/>
            <person name="Getino M."/>
            <person name="Pursley I."/>
            <person name="Horton D.L."/>
            <person name="Alikhan N.F."/>
            <person name="Baker D."/>
            <person name="Gharbi K."/>
            <person name="Hall N."/>
            <person name="Watson M."/>
            <person name="Adriaenssens E.M."/>
            <person name="Foster-Nyarko E."/>
            <person name="Jarju S."/>
            <person name="Secka A."/>
            <person name="Antonio M."/>
            <person name="Oren A."/>
            <person name="Chaudhuri R.R."/>
            <person name="La Ragione R."/>
            <person name="Hildebrand F."/>
            <person name="Pallen M.J."/>
        </authorList>
    </citation>
    <scope>NUCLEOTIDE SEQUENCE</scope>
    <source>
        <strain evidence="2">CHK192-8294</strain>
    </source>
</reference>
<feature type="compositionally biased region" description="Basic and acidic residues" evidence="1">
    <location>
        <begin position="93"/>
        <end position="108"/>
    </location>
</feature>
<dbReference type="Proteomes" id="UP000823921">
    <property type="component" value="Unassembled WGS sequence"/>
</dbReference>
<evidence type="ECO:0000313" key="2">
    <source>
        <dbReference type="EMBL" id="HJB79871.1"/>
    </source>
</evidence>
<name>A0A9D2MK53_9FIRM</name>
<sequence>MEETIFLPVLSHFENENFWTASGGRMRYRVDPVKGNEENPPSLTAQVWEGPWRLQDSTVEETKSFPMTEEGLEELRAWVLDWQKTINARPPRSMKETIQARDARRAELEEQAGEE</sequence>
<accession>A0A9D2MK53</accession>